<dbReference type="InterPro" id="IPR003965">
    <property type="entry name" value="Fatty_acid_synthase"/>
</dbReference>
<comment type="caution">
    <text evidence="6">The sequence shown here is derived from an EMBL/GenBank/DDBJ whole genome shotgun (WGS) entry which is preliminary data.</text>
</comment>
<keyword evidence="7" id="KW-1185">Reference proteome</keyword>
<reference evidence="6 7" key="1">
    <citation type="submission" date="2019-09" db="EMBL/GenBank/DDBJ databases">
        <title>Draft genome sequences of 48 bacterial type strains from the CCUG.</title>
        <authorList>
            <person name="Tunovic T."/>
            <person name="Pineiro-Iglesias B."/>
            <person name="Unosson C."/>
            <person name="Inganas E."/>
            <person name="Ohlen M."/>
            <person name="Cardew S."/>
            <person name="Jensie-Markopoulos S."/>
            <person name="Salva-Serra F."/>
            <person name="Jaen-Luchoro D."/>
            <person name="Karlsson R."/>
            <person name="Svensson-Stadler L."/>
            <person name="Chun J."/>
            <person name="Moore E."/>
        </authorList>
    </citation>
    <scope>NUCLEOTIDE SEQUENCE [LARGE SCALE GENOMIC DNA]</scope>
    <source>
        <strain evidence="6 7">CCUG 30977</strain>
    </source>
</reference>
<dbReference type="PRINTS" id="PR01483">
    <property type="entry name" value="FASYNTHASE"/>
</dbReference>
<evidence type="ECO:0000256" key="1">
    <source>
        <dbReference type="ARBA" id="ARBA00022679"/>
    </source>
</evidence>
<evidence type="ECO:0000259" key="5">
    <source>
        <dbReference type="Pfam" id="PF01575"/>
    </source>
</evidence>
<dbReference type="InterPro" id="IPR002505">
    <property type="entry name" value="PTA_PTB"/>
</dbReference>
<feature type="domain" description="Phosphate acetyl/butaryl transferase" evidence="4">
    <location>
        <begin position="243"/>
        <end position="458"/>
    </location>
</feature>
<keyword evidence="1 6" id="KW-0808">Transferase</keyword>
<dbReference type="PANTHER" id="PTHR43356:SF2">
    <property type="entry name" value="PHOSPHATE ACETYLTRANSFERASE"/>
    <property type="match status" value="1"/>
</dbReference>
<dbReference type="NCBIfam" id="NF008852">
    <property type="entry name" value="PRK11890.1"/>
    <property type="match status" value="1"/>
</dbReference>
<dbReference type="FunFam" id="3.10.129.10:FF:000042">
    <property type="entry name" value="MaoC domain protein dehydratase"/>
    <property type="match status" value="1"/>
</dbReference>
<dbReference type="SUPFAM" id="SSF54637">
    <property type="entry name" value="Thioesterase/thiol ester dehydrase-isomerase"/>
    <property type="match status" value="1"/>
</dbReference>
<dbReference type="EMBL" id="VZPB01000035">
    <property type="protein sequence ID" value="KAB0579901.1"/>
    <property type="molecule type" value="Genomic_DNA"/>
</dbReference>
<sequence>MSESLHDSDLIENVTYDELQVGQSATLRRTLTNADIQAFALVSGDVNPAHVDPAYAEGTRFHGVIVHGMFAGALISTVLGTEFPGPGTIYMSQTLKFERPVRVGDTLTVTLTVRSKDDAHHNVVLDCVVNNQAGEEVVSGEALVKAPKDKVVRPRAALPTLHLFDPEARLQAWIASLAGGAPVRCAVVHPCDDGSLRGALEAAQHGLIVPVLVGPRARIEAVAAAGGLSLDGVELRDTAHSHDSAAQAVALAADGQVAMLMKGSLHTDELMEAVLAERRLRTERRMSHVFRFEVPAYPKPLLVTDAALNITPDLSAKADIVRNAVDLARALGVAQPKVAILSAVETVTPRIPSTVEAAALCKMADRGQIAGAVLDGPLAFDNAISAEAARIKGISSPVAGQADILMVPDLEAGNMLAKQLEYLAGAASCGVVLGARVPIALTSRADTAASRMASAALAMLAARGPQA</sequence>
<dbReference type="InterPro" id="IPR050500">
    <property type="entry name" value="Phos_Acetyltrans/Butyryltrans"/>
</dbReference>
<accession>A0A643F9T1</accession>
<dbReference type="InterPro" id="IPR029069">
    <property type="entry name" value="HotDog_dom_sf"/>
</dbReference>
<dbReference type="OrthoDB" id="9774179at2"/>
<dbReference type="InterPro" id="IPR002539">
    <property type="entry name" value="MaoC-like_dom"/>
</dbReference>
<dbReference type="GO" id="GO:0006633">
    <property type="term" value="P:fatty acid biosynthetic process"/>
    <property type="evidence" value="ECO:0007669"/>
    <property type="project" value="InterPro"/>
</dbReference>
<evidence type="ECO:0000313" key="6">
    <source>
        <dbReference type="EMBL" id="KAB0579901.1"/>
    </source>
</evidence>
<evidence type="ECO:0000259" key="4">
    <source>
        <dbReference type="Pfam" id="PF01515"/>
    </source>
</evidence>
<dbReference type="AlphaFoldDB" id="A0A643F9T1"/>
<dbReference type="Gene3D" id="3.40.718.10">
    <property type="entry name" value="Isopropylmalate Dehydrogenase"/>
    <property type="match status" value="1"/>
</dbReference>
<dbReference type="GO" id="GO:0005835">
    <property type="term" value="C:fatty acid synthase complex"/>
    <property type="evidence" value="ECO:0007669"/>
    <property type="project" value="InterPro"/>
</dbReference>
<dbReference type="NCBIfam" id="NF006045">
    <property type="entry name" value="PRK08190.1"/>
    <property type="match status" value="1"/>
</dbReference>
<dbReference type="Pfam" id="PF01515">
    <property type="entry name" value="PTA_PTB"/>
    <property type="match status" value="1"/>
</dbReference>
<evidence type="ECO:0000313" key="7">
    <source>
        <dbReference type="Proteomes" id="UP000430120"/>
    </source>
</evidence>
<evidence type="ECO:0000256" key="2">
    <source>
        <dbReference type="ARBA" id="ARBA00023239"/>
    </source>
</evidence>
<dbReference type="Pfam" id="PF01575">
    <property type="entry name" value="MaoC_dehydratas"/>
    <property type="match status" value="1"/>
</dbReference>
<keyword evidence="2" id="KW-0456">Lyase</keyword>
<dbReference type="Gene3D" id="3.10.129.10">
    <property type="entry name" value="Hotdog Thioesterase"/>
    <property type="match status" value="1"/>
</dbReference>
<keyword evidence="3" id="KW-0012">Acyltransferase</keyword>
<protein>
    <submittedName>
        <fullName evidence="6">Bifunctional enoyl-CoA hydratase/phosphate acetyltransferase</fullName>
    </submittedName>
</protein>
<dbReference type="SUPFAM" id="SSF53659">
    <property type="entry name" value="Isocitrate/Isopropylmalate dehydrogenase-like"/>
    <property type="match status" value="1"/>
</dbReference>
<dbReference type="PANTHER" id="PTHR43356">
    <property type="entry name" value="PHOSPHATE ACETYLTRANSFERASE"/>
    <property type="match status" value="1"/>
</dbReference>
<dbReference type="RefSeq" id="WP_151124778.1">
    <property type="nucleotide sequence ID" value="NZ_CP088081.1"/>
</dbReference>
<evidence type="ECO:0000256" key="3">
    <source>
        <dbReference type="ARBA" id="ARBA00023315"/>
    </source>
</evidence>
<dbReference type="GO" id="GO:0016836">
    <property type="term" value="F:hydro-lyase activity"/>
    <property type="evidence" value="ECO:0007669"/>
    <property type="project" value="UniProtKB-ARBA"/>
</dbReference>
<organism evidence="6 7">
    <name type="scientific">Ideonella dechloratans</name>
    <dbReference type="NCBI Taxonomy" id="36863"/>
    <lineage>
        <taxon>Bacteria</taxon>
        <taxon>Pseudomonadati</taxon>
        <taxon>Pseudomonadota</taxon>
        <taxon>Betaproteobacteria</taxon>
        <taxon>Burkholderiales</taxon>
        <taxon>Sphaerotilaceae</taxon>
        <taxon>Ideonella</taxon>
    </lineage>
</organism>
<proteinExistence type="predicted"/>
<dbReference type="GO" id="GO:0004312">
    <property type="term" value="F:fatty acid synthase activity"/>
    <property type="evidence" value="ECO:0007669"/>
    <property type="project" value="InterPro"/>
</dbReference>
<feature type="domain" description="MaoC-like" evidence="5">
    <location>
        <begin position="27"/>
        <end position="120"/>
    </location>
</feature>
<name>A0A643F9T1_IDEDE</name>
<gene>
    <name evidence="6" type="ORF">F7Q92_14175</name>
</gene>
<dbReference type="CDD" id="cd03449">
    <property type="entry name" value="R_hydratase"/>
    <property type="match status" value="1"/>
</dbReference>
<dbReference type="Proteomes" id="UP000430120">
    <property type="component" value="Unassembled WGS sequence"/>
</dbReference>